<feature type="signal peptide" evidence="5">
    <location>
        <begin position="1"/>
        <end position="33"/>
    </location>
</feature>
<dbReference type="STRING" id="29730.A0A0D2N4C2"/>
<dbReference type="FunFam" id="3.80.10.10:FF:000383">
    <property type="entry name" value="Leucine-rich repeat receptor protein kinase EMS1"/>
    <property type="match status" value="2"/>
</dbReference>
<dbReference type="InterPro" id="IPR051848">
    <property type="entry name" value="PGIP"/>
</dbReference>
<evidence type="ECO:0000256" key="2">
    <source>
        <dbReference type="ARBA" id="ARBA00022614"/>
    </source>
</evidence>
<evidence type="ECO:0000256" key="1">
    <source>
        <dbReference type="ARBA" id="ARBA00004196"/>
    </source>
</evidence>
<sequence>MKKKNHLSPPLPWTTPFIILSILTVHSIKITSAACHVDDEKGLLAFKSGITQDPSGMLSSWKSGTDCCNWAGINCRENNRVTTISLYGQVDKPDSYLTGTISSSLVKVQNLDGIYFVNLRNISGPFPDLLFGLPKLLYVYIENSKLSGSLPVNIGKLKQLGALSLEGNRFTGSIPSSISELTQLTQLVFGKNEFSGHFPAGIKQIRNLSYLSLEQNKLMGTVPDIFKSFTDLRILRLSHNEFSGKIPESILSLAPKLAYLELGHNRLSGQIPSYLGKFKALDTLDLSWNSFTGVVPKTFSNLTKIFNLDLSHNSLNDPFPQMNVKGIESLDLSYNNFHLKEIPKWVTSSPIIYSLKLAKCGIKMNLDTWKPAETYFYDYIDLSENEITGSPVDLLNRTDFLVEFKAAGNKLKFDLGKLRIVKTLKELDISRNLVYGKVPAAINGFNKLNVSYNHLCGQLPKNKFPVSSFVGNDCLCGPPLSPCKL</sequence>
<reference evidence="7 9" key="1">
    <citation type="journal article" date="2012" name="Nature">
        <title>Repeated polyploidization of Gossypium genomes and the evolution of spinnable cotton fibres.</title>
        <authorList>
            <person name="Paterson A.H."/>
            <person name="Wendel J.F."/>
            <person name="Gundlach H."/>
            <person name="Guo H."/>
            <person name="Jenkins J."/>
            <person name="Jin D."/>
            <person name="Llewellyn D."/>
            <person name="Showmaker K.C."/>
            <person name="Shu S."/>
            <person name="Udall J."/>
            <person name="Yoo M.J."/>
            <person name="Byers R."/>
            <person name="Chen W."/>
            <person name="Doron-Faigenboim A."/>
            <person name="Duke M.V."/>
            <person name="Gong L."/>
            <person name="Grimwood J."/>
            <person name="Grover C."/>
            <person name="Grupp K."/>
            <person name="Hu G."/>
            <person name="Lee T.H."/>
            <person name="Li J."/>
            <person name="Lin L."/>
            <person name="Liu T."/>
            <person name="Marler B.S."/>
            <person name="Page J.T."/>
            <person name="Roberts A.W."/>
            <person name="Romanel E."/>
            <person name="Sanders W.S."/>
            <person name="Szadkowski E."/>
            <person name="Tan X."/>
            <person name="Tang H."/>
            <person name="Xu C."/>
            <person name="Wang J."/>
            <person name="Wang Z."/>
            <person name="Zhang D."/>
            <person name="Zhang L."/>
            <person name="Ashrafi H."/>
            <person name="Bedon F."/>
            <person name="Bowers J.E."/>
            <person name="Brubaker C.L."/>
            <person name="Chee P.W."/>
            <person name="Das S."/>
            <person name="Gingle A.R."/>
            <person name="Haigler C.H."/>
            <person name="Harker D."/>
            <person name="Hoffmann L.V."/>
            <person name="Hovav R."/>
            <person name="Jones D.C."/>
            <person name="Lemke C."/>
            <person name="Mansoor S."/>
            <person name="ur Rahman M."/>
            <person name="Rainville L.N."/>
            <person name="Rambani A."/>
            <person name="Reddy U.K."/>
            <person name="Rong J.K."/>
            <person name="Saranga Y."/>
            <person name="Scheffler B.E."/>
            <person name="Scheffler J.A."/>
            <person name="Stelly D.M."/>
            <person name="Triplett B.A."/>
            <person name="Van Deynze A."/>
            <person name="Vaslin M.F."/>
            <person name="Waghmare V.N."/>
            <person name="Walford S.A."/>
            <person name="Wright R.J."/>
            <person name="Zaki E.A."/>
            <person name="Zhang T."/>
            <person name="Dennis E.S."/>
            <person name="Mayer K.F."/>
            <person name="Peterson D.G."/>
            <person name="Rokhsar D.S."/>
            <person name="Wang X."/>
            <person name="Schmutz J."/>
        </authorList>
    </citation>
    <scope>NUCLEOTIDE SEQUENCE [LARGE SCALE GENOMIC DNA]</scope>
</reference>
<dbReference type="Gramene" id="KJB26957">
    <property type="protein sequence ID" value="KJB26957"/>
    <property type="gene ID" value="B456_004G267900"/>
</dbReference>
<accession>A0A0D2N4C2</accession>
<organism evidence="7 9">
    <name type="scientific">Gossypium raimondii</name>
    <name type="common">Peruvian cotton</name>
    <name type="synonym">Gossypium klotzschianum subsp. raimondii</name>
    <dbReference type="NCBI Taxonomy" id="29730"/>
    <lineage>
        <taxon>Eukaryota</taxon>
        <taxon>Viridiplantae</taxon>
        <taxon>Streptophyta</taxon>
        <taxon>Embryophyta</taxon>
        <taxon>Tracheophyta</taxon>
        <taxon>Spermatophyta</taxon>
        <taxon>Magnoliopsida</taxon>
        <taxon>eudicotyledons</taxon>
        <taxon>Gunneridae</taxon>
        <taxon>Pentapetalae</taxon>
        <taxon>rosids</taxon>
        <taxon>malvids</taxon>
        <taxon>Malvales</taxon>
        <taxon>Malvaceae</taxon>
        <taxon>Malvoideae</taxon>
        <taxon>Gossypium</taxon>
    </lineage>
</organism>
<dbReference type="EMBL" id="JABEZZ010000004">
    <property type="protein sequence ID" value="MBA0584862.1"/>
    <property type="molecule type" value="Genomic_DNA"/>
</dbReference>
<dbReference type="InterPro" id="IPR001611">
    <property type="entry name" value="Leu-rich_rpt"/>
</dbReference>
<comment type="subcellular location">
    <subcellularLocation>
        <location evidence="1">Cell envelope</location>
    </subcellularLocation>
</comment>
<dbReference type="eggNOG" id="KOG0619">
    <property type="taxonomic scope" value="Eukaryota"/>
</dbReference>
<dbReference type="Pfam" id="PF00560">
    <property type="entry name" value="LRR_1"/>
    <property type="match status" value="3"/>
</dbReference>
<keyword evidence="5" id="KW-0732">Signal</keyword>
<evidence type="ECO:0000313" key="10">
    <source>
        <dbReference type="Proteomes" id="UP000593578"/>
    </source>
</evidence>
<dbReference type="Pfam" id="PF13855">
    <property type="entry name" value="LRR_8"/>
    <property type="match status" value="1"/>
</dbReference>
<evidence type="ECO:0000259" key="6">
    <source>
        <dbReference type="Pfam" id="PF08263"/>
    </source>
</evidence>
<dbReference type="PANTHER" id="PTHR48059:SF19">
    <property type="entry name" value="RECEPTOR-LIKE PROTEIN KINASE 5"/>
    <property type="match status" value="1"/>
</dbReference>
<evidence type="ECO:0000313" key="8">
    <source>
        <dbReference type="EMBL" id="MBA0584862.1"/>
    </source>
</evidence>
<reference evidence="8" key="3">
    <citation type="submission" date="2020-04" db="EMBL/GenBank/DDBJ databases">
        <authorList>
            <person name="Grover C.E."/>
            <person name="Arick M.A. II"/>
            <person name="Thrash A."/>
            <person name="Conover J.L."/>
            <person name="Sanders W.S."/>
            <person name="Peterson D.G."/>
            <person name="Scheffler J.A."/>
            <person name="Scheffler B.E."/>
            <person name="Wendel J.F."/>
        </authorList>
    </citation>
    <scope>NUCLEOTIDE SEQUENCE</scope>
    <source>
        <strain evidence="8">8</strain>
        <tissue evidence="8">Leaf</tissue>
    </source>
</reference>
<dbReference type="Pfam" id="PF08263">
    <property type="entry name" value="LRRNT_2"/>
    <property type="match status" value="1"/>
</dbReference>
<dbReference type="EMBL" id="CM001743">
    <property type="protein sequence ID" value="KJB26957.1"/>
    <property type="molecule type" value="Genomic_DNA"/>
</dbReference>
<dbReference type="AlphaFoldDB" id="A0A0D2N4C2"/>
<comment type="similarity">
    <text evidence="4">Belongs to the polygalacturonase-inhibiting protein family.</text>
</comment>
<feature type="domain" description="Leucine-rich repeat-containing N-terminal plant-type" evidence="6">
    <location>
        <begin position="38"/>
        <end position="75"/>
    </location>
</feature>
<protein>
    <recommendedName>
        <fullName evidence="6">Leucine-rich repeat-containing N-terminal plant-type domain-containing protein</fullName>
    </recommendedName>
</protein>
<reference evidence="8 10" key="2">
    <citation type="journal article" date="2019" name="Genome Biol. Evol.">
        <title>Insights into the evolution of the New World diploid cottons (Gossypium, subgenus Houzingenia) based on genome sequencing.</title>
        <authorList>
            <person name="Grover C.E."/>
            <person name="Arick M.A. 2nd"/>
            <person name="Thrash A."/>
            <person name="Conover J.L."/>
            <person name="Sanders W.S."/>
            <person name="Peterson D.G."/>
            <person name="Frelichowski J.E."/>
            <person name="Scheffler J.A."/>
            <person name="Scheffler B.E."/>
            <person name="Wendel J.F."/>
        </authorList>
    </citation>
    <scope>NUCLEOTIDE SEQUENCE [LARGE SCALE GENOMIC DNA]</scope>
    <source>
        <strain evidence="8">8</strain>
        <tissue evidence="8">Leaf</tissue>
    </source>
</reference>
<name>A0A0D2N4C2_GOSRA</name>
<keyword evidence="2" id="KW-0433">Leucine-rich repeat</keyword>
<dbReference type="SUPFAM" id="SSF52058">
    <property type="entry name" value="L domain-like"/>
    <property type="match status" value="1"/>
</dbReference>
<proteinExistence type="inferred from homology"/>
<gene>
    <name evidence="7" type="ORF">B456_004G267900</name>
    <name evidence="8" type="ORF">Gorai_015657</name>
</gene>
<dbReference type="PANTHER" id="PTHR48059">
    <property type="entry name" value="POLYGALACTURONASE INHIBITOR 1"/>
    <property type="match status" value="1"/>
</dbReference>
<evidence type="ECO:0000313" key="9">
    <source>
        <dbReference type="Proteomes" id="UP000032304"/>
    </source>
</evidence>
<dbReference type="Gene3D" id="3.80.10.10">
    <property type="entry name" value="Ribonuclease Inhibitor"/>
    <property type="match status" value="2"/>
</dbReference>
<evidence type="ECO:0000256" key="5">
    <source>
        <dbReference type="SAM" id="SignalP"/>
    </source>
</evidence>
<evidence type="ECO:0000256" key="4">
    <source>
        <dbReference type="ARBA" id="ARBA00038043"/>
    </source>
</evidence>
<dbReference type="OMA" id="DPFPEMN"/>
<evidence type="ECO:0000313" key="7">
    <source>
        <dbReference type="EMBL" id="KJB26957.1"/>
    </source>
</evidence>
<evidence type="ECO:0000256" key="3">
    <source>
        <dbReference type="ARBA" id="ARBA00022737"/>
    </source>
</evidence>
<dbReference type="KEGG" id="gra:105792770"/>
<keyword evidence="3" id="KW-0677">Repeat</keyword>
<dbReference type="OrthoDB" id="676979at2759"/>
<dbReference type="Proteomes" id="UP000593578">
    <property type="component" value="Unassembled WGS sequence"/>
</dbReference>
<dbReference type="InterPro" id="IPR032675">
    <property type="entry name" value="LRR_dom_sf"/>
</dbReference>
<feature type="chain" id="PRO_5033221004" description="Leucine-rich repeat-containing N-terminal plant-type domain-containing protein" evidence="5">
    <location>
        <begin position="34"/>
        <end position="485"/>
    </location>
</feature>
<dbReference type="InterPro" id="IPR013210">
    <property type="entry name" value="LRR_N_plant-typ"/>
</dbReference>
<keyword evidence="9" id="KW-1185">Reference proteome</keyword>
<dbReference type="Proteomes" id="UP000032304">
    <property type="component" value="Chromosome 4"/>
</dbReference>